<organism evidence="8 9">
    <name type="scientific">Dictyobacter arantiisoli</name>
    <dbReference type="NCBI Taxonomy" id="2014874"/>
    <lineage>
        <taxon>Bacteria</taxon>
        <taxon>Bacillati</taxon>
        <taxon>Chloroflexota</taxon>
        <taxon>Ktedonobacteria</taxon>
        <taxon>Ktedonobacterales</taxon>
        <taxon>Dictyobacteraceae</taxon>
        <taxon>Dictyobacter</taxon>
    </lineage>
</organism>
<name>A0A5A5T9Z5_9CHLR</name>
<accession>A0A5A5T9Z5</accession>
<keyword evidence="3 6" id="KW-0479">Metal-binding</keyword>
<comment type="caution">
    <text evidence="8">The sequence shown here is derived from an EMBL/GenBank/DDBJ whole genome shotgun (WGS) entry which is preliminary data.</text>
</comment>
<dbReference type="InterPro" id="IPR038297">
    <property type="entry name" value="CcmH/CycL/NrfF/Ccl2_sf"/>
</dbReference>
<gene>
    <name evidence="8" type="ORF">KDI_18850</name>
</gene>
<dbReference type="CDD" id="cd16378">
    <property type="entry name" value="CcmH_N"/>
    <property type="match status" value="1"/>
</dbReference>
<keyword evidence="6" id="KW-0472">Membrane</keyword>
<reference evidence="8 9" key="1">
    <citation type="submission" date="2019-01" db="EMBL/GenBank/DDBJ databases">
        <title>Draft genome sequence of Dictyobacter sp. Uno17.</title>
        <authorList>
            <person name="Wang C.M."/>
            <person name="Zheng Y."/>
            <person name="Sakai Y."/>
            <person name="Abe K."/>
            <person name="Yokota A."/>
            <person name="Yabe S."/>
        </authorList>
    </citation>
    <scope>NUCLEOTIDE SEQUENCE [LARGE SCALE GENOMIC DNA]</scope>
    <source>
        <strain evidence="8 9">Uno17</strain>
    </source>
</reference>
<dbReference type="InterPro" id="IPR051263">
    <property type="entry name" value="C-type_cytochrome_biogenesis"/>
</dbReference>
<keyword evidence="2 6" id="KW-0349">Heme</keyword>
<dbReference type="OrthoDB" id="164946at2"/>
<sequence>MSSISRVAPAPRQQRSLYLLLAIVAFIAAVWFWLYFAVPKQQTLDQHVRSIASQLRCPVCQGESVADAPPLIAQQMRAYIRQEIQAGASDQQIIQYLSSRYGSNIVWVPQWQGFTLLAWIVPMLLLLAGLIFLTLVVRDWQNSALLARGQPVSNIRTADATALVEGSFLSDEDAELERYRVQLEQEIAAADPLFRRTKMEAD</sequence>
<evidence type="ECO:0000256" key="3">
    <source>
        <dbReference type="ARBA" id="ARBA00022723"/>
    </source>
</evidence>
<evidence type="ECO:0000256" key="6">
    <source>
        <dbReference type="RuleBase" id="RU364112"/>
    </source>
</evidence>
<dbReference type="PANTHER" id="PTHR47870:SF4">
    <property type="entry name" value="CYTOCHROME C-TYPE BIOGENESIS PROTEIN CYCH"/>
    <property type="match status" value="1"/>
</dbReference>
<dbReference type="GO" id="GO:0006032">
    <property type="term" value="P:chitin catabolic process"/>
    <property type="evidence" value="ECO:0007669"/>
    <property type="project" value="InterPro"/>
</dbReference>
<evidence type="ECO:0000256" key="5">
    <source>
        <dbReference type="ARBA" id="ARBA00023004"/>
    </source>
</evidence>
<dbReference type="Pfam" id="PF03918">
    <property type="entry name" value="CcmH"/>
    <property type="match status" value="1"/>
</dbReference>
<evidence type="ECO:0000256" key="2">
    <source>
        <dbReference type="ARBA" id="ARBA00022617"/>
    </source>
</evidence>
<feature type="transmembrane region" description="Helical" evidence="6">
    <location>
        <begin position="16"/>
        <end position="36"/>
    </location>
</feature>
<dbReference type="GO" id="GO:0005886">
    <property type="term" value="C:plasma membrane"/>
    <property type="evidence" value="ECO:0007669"/>
    <property type="project" value="TreeGrafter"/>
</dbReference>
<keyword evidence="9" id="KW-1185">Reference proteome</keyword>
<comment type="function">
    <text evidence="6">Possible subunit of a heme lyase.</text>
</comment>
<evidence type="ECO:0000259" key="7">
    <source>
        <dbReference type="PROSITE" id="PS00774"/>
    </source>
</evidence>
<evidence type="ECO:0000256" key="4">
    <source>
        <dbReference type="ARBA" id="ARBA00022729"/>
    </source>
</evidence>
<keyword evidence="6" id="KW-1133">Transmembrane helix</keyword>
<dbReference type="AlphaFoldDB" id="A0A5A5T9Z5"/>
<dbReference type="Proteomes" id="UP000322530">
    <property type="component" value="Unassembled WGS sequence"/>
</dbReference>
<evidence type="ECO:0000256" key="1">
    <source>
        <dbReference type="ARBA" id="ARBA00010342"/>
    </source>
</evidence>
<dbReference type="EMBL" id="BIXY01000021">
    <property type="protein sequence ID" value="GCF08321.1"/>
    <property type="molecule type" value="Genomic_DNA"/>
</dbReference>
<dbReference type="GO" id="GO:0004568">
    <property type="term" value="F:chitinase activity"/>
    <property type="evidence" value="ECO:0007669"/>
    <property type="project" value="InterPro"/>
</dbReference>
<dbReference type="GO" id="GO:0016998">
    <property type="term" value="P:cell wall macromolecule catabolic process"/>
    <property type="evidence" value="ECO:0007669"/>
    <property type="project" value="InterPro"/>
</dbReference>
<feature type="domain" description="Glycoside hydrolase family 19 catalytic" evidence="7">
    <location>
        <begin position="24"/>
        <end position="34"/>
    </location>
</feature>
<dbReference type="InterPro" id="IPR000726">
    <property type="entry name" value="Glyco_hydro_19_cat"/>
</dbReference>
<keyword evidence="4 6" id="KW-0732">Signal</keyword>
<dbReference type="PANTHER" id="PTHR47870">
    <property type="entry name" value="CYTOCHROME C-TYPE BIOGENESIS PROTEIN CCMH"/>
    <property type="match status" value="1"/>
</dbReference>
<evidence type="ECO:0000313" key="8">
    <source>
        <dbReference type="EMBL" id="GCF08321.1"/>
    </source>
</evidence>
<keyword evidence="6" id="KW-0812">Transmembrane</keyword>
<keyword evidence="5 6" id="KW-0408">Iron</keyword>
<evidence type="ECO:0000313" key="9">
    <source>
        <dbReference type="Proteomes" id="UP000322530"/>
    </source>
</evidence>
<dbReference type="PROSITE" id="PS00774">
    <property type="entry name" value="CHITINASE_19_2"/>
    <property type="match status" value="1"/>
</dbReference>
<comment type="similarity">
    <text evidence="1 6">Belongs to the CcmH/CycL/Ccl2/NrfF family.</text>
</comment>
<dbReference type="RefSeq" id="WP_149401311.1">
    <property type="nucleotide sequence ID" value="NZ_BIXY01000021.1"/>
</dbReference>
<dbReference type="InterPro" id="IPR005616">
    <property type="entry name" value="CcmH/CycL/Ccl2/NrfF_N"/>
</dbReference>
<dbReference type="Gene3D" id="1.10.8.640">
    <property type="entry name" value="Cytochrome C biogenesis protein"/>
    <property type="match status" value="1"/>
</dbReference>
<protein>
    <recommendedName>
        <fullName evidence="6">Cytochrome c-type biogenesis protein</fullName>
    </recommendedName>
</protein>
<feature type="transmembrane region" description="Helical" evidence="6">
    <location>
        <begin position="116"/>
        <end position="137"/>
    </location>
</feature>
<dbReference type="GO" id="GO:0046872">
    <property type="term" value="F:metal ion binding"/>
    <property type="evidence" value="ECO:0007669"/>
    <property type="project" value="UniProtKB-KW"/>
</dbReference>
<proteinExistence type="inferred from homology"/>